<proteinExistence type="predicted"/>
<evidence type="ECO:0000313" key="8">
    <source>
        <dbReference type="EnsemblMetazoa" id="CapteP89730"/>
    </source>
</evidence>
<evidence type="ECO:0000259" key="6">
    <source>
        <dbReference type="PROSITE" id="PS50119"/>
    </source>
</evidence>
<dbReference type="InterPro" id="IPR017907">
    <property type="entry name" value="Znf_RING_CS"/>
</dbReference>
<evidence type="ECO:0000256" key="1">
    <source>
        <dbReference type="ARBA" id="ARBA00022723"/>
    </source>
</evidence>
<gene>
    <name evidence="7" type="ORF">CAPTEDRAFT_89730</name>
</gene>
<evidence type="ECO:0000256" key="2">
    <source>
        <dbReference type="ARBA" id="ARBA00022771"/>
    </source>
</evidence>
<dbReference type="Pfam" id="PF00643">
    <property type="entry name" value="zf-B_box"/>
    <property type="match status" value="1"/>
</dbReference>
<dbReference type="AlphaFoldDB" id="R7TKD1"/>
<dbReference type="InterPro" id="IPR013083">
    <property type="entry name" value="Znf_RING/FYVE/PHD"/>
</dbReference>
<dbReference type="STRING" id="283909.R7TKD1"/>
<keyword evidence="3" id="KW-0862">Zinc</keyword>
<dbReference type="Pfam" id="PF13445">
    <property type="entry name" value="zf-RING_UBOX"/>
    <property type="match status" value="1"/>
</dbReference>
<dbReference type="HOGENOM" id="CLU_013137_14_2_1"/>
<dbReference type="PROSITE" id="PS50119">
    <property type="entry name" value="ZF_BBOX"/>
    <property type="match status" value="2"/>
</dbReference>
<dbReference type="InterPro" id="IPR047153">
    <property type="entry name" value="TRIM45/56/19-like"/>
</dbReference>
<dbReference type="PANTHER" id="PTHR25462">
    <property type="entry name" value="BONUS, ISOFORM C-RELATED"/>
    <property type="match status" value="1"/>
</dbReference>
<dbReference type="SUPFAM" id="SSF57845">
    <property type="entry name" value="B-box zinc-binding domain"/>
    <property type="match status" value="1"/>
</dbReference>
<dbReference type="InterPro" id="IPR001841">
    <property type="entry name" value="Znf_RING"/>
</dbReference>
<dbReference type="CDD" id="cd19757">
    <property type="entry name" value="Bbox1"/>
    <property type="match status" value="1"/>
</dbReference>
<dbReference type="EMBL" id="AMQN01012506">
    <property type="status" value="NOT_ANNOTATED_CDS"/>
    <property type="molecule type" value="Genomic_DNA"/>
</dbReference>
<dbReference type="Proteomes" id="UP000014760">
    <property type="component" value="Unassembled WGS sequence"/>
</dbReference>
<organism evidence="7">
    <name type="scientific">Capitella teleta</name>
    <name type="common">Polychaete worm</name>
    <dbReference type="NCBI Taxonomy" id="283909"/>
    <lineage>
        <taxon>Eukaryota</taxon>
        <taxon>Metazoa</taxon>
        <taxon>Spiralia</taxon>
        <taxon>Lophotrochozoa</taxon>
        <taxon>Annelida</taxon>
        <taxon>Polychaeta</taxon>
        <taxon>Sedentaria</taxon>
        <taxon>Scolecida</taxon>
        <taxon>Capitellidae</taxon>
        <taxon>Capitella</taxon>
    </lineage>
</organism>
<dbReference type="EMBL" id="KB309561">
    <property type="protein sequence ID" value="ELT93942.1"/>
    <property type="molecule type" value="Genomic_DNA"/>
</dbReference>
<dbReference type="OrthoDB" id="6133371at2759"/>
<feature type="domain" description="RING-type" evidence="5">
    <location>
        <begin position="14"/>
        <end position="62"/>
    </location>
</feature>
<dbReference type="InterPro" id="IPR000315">
    <property type="entry name" value="Znf_B-box"/>
</dbReference>
<keyword evidence="2 4" id="KW-0863">Zinc-finger</keyword>
<dbReference type="GO" id="GO:0008270">
    <property type="term" value="F:zinc ion binding"/>
    <property type="evidence" value="ECO:0007669"/>
    <property type="project" value="UniProtKB-KW"/>
</dbReference>
<dbReference type="PROSITE" id="PS00518">
    <property type="entry name" value="ZF_RING_1"/>
    <property type="match status" value="1"/>
</dbReference>
<feature type="domain" description="B box-type" evidence="6">
    <location>
        <begin position="152"/>
        <end position="190"/>
    </location>
</feature>
<keyword evidence="9" id="KW-1185">Reference proteome</keyword>
<dbReference type="SUPFAM" id="SSF57850">
    <property type="entry name" value="RING/U-box"/>
    <property type="match status" value="1"/>
</dbReference>
<dbReference type="InterPro" id="IPR027370">
    <property type="entry name" value="Znf-RING_euk"/>
</dbReference>
<feature type="domain" description="B box-type" evidence="6">
    <location>
        <begin position="97"/>
        <end position="147"/>
    </location>
</feature>
<dbReference type="SMART" id="SM00184">
    <property type="entry name" value="RING"/>
    <property type="match status" value="1"/>
</dbReference>
<dbReference type="OMA" id="VCAINEP"/>
<evidence type="ECO:0000256" key="3">
    <source>
        <dbReference type="ARBA" id="ARBA00022833"/>
    </source>
</evidence>
<dbReference type="GO" id="GO:0005654">
    <property type="term" value="C:nucleoplasm"/>
    <property type="evidence" value="ECO:0007669"/>
    <property type="project" value="TreeGrafter"/>
</dbReference>
<dbReference type="GO" id="GO:0061630">
    <property type="term" value="F:ubiquitin protein ligase activity"/>
    <property type="evidence" value="ECO:0007669"/>
    <property type="project" value="TreeGrafter"/>
</dbReference>
<dbReference type="EnsemblMetazoa" id="CapteT89730">
    <property type="protein sequence ID" value="CapteP89730"/>
    <property type="gene ID" value="CapteG89730"/>
</dbReference>
<dbReference type="SMART" id="SM00336">
    <property type="entry name" value="BBOX"/>
    <property type="match status" value="2"/>
</dbReference>
<reference evidence="8" key="3">
    <citation type="submission" date="2015-06" db="UniProtKB">
        <authorList>
            <consortium name="EnsemblMetazoa"/>
        </authorList>
    </citation>
    <scope>IDENTIFICATION</scope>
</reference>
<name>R7TKD1_CAPTE</name>
<dbReference type="Gene3D" id="3.30.40.10">
    <property type="entry name" value="Zinc/RING finger domain, C3HC4 (zinc finger)"/>
    <property type="match status" value="1"/>
</dbReference>
<evidence type="ECO:0000256" key="4">
    <source>
        <dbReference type="PROSITE-ProRule" id="PRU00024"/>
    </source>
</evidence>
<accession>R7TKD1</accession>
<evidence type="ECO:0000313" key="7">
    <source>
        <dbReference type="EMBL" id="ELT93942.1"/>
    </source>
</evidence>
<dbReference type="Gene3D" id="3.30.160.60">
    <property type="entry name" value="Classic Zinc Finger"/>
    <property type="match status" value="1"/>
</dbReference>
<dbReference type="PANTHER" id="PTHR25462:SF305">
    <property type="entry name" value="RING-TYPE DOMAIN-CONTAINING PROTEIN"/>
    <property type="match status" value="1"/>
</dbReference>
<evidence type="ECO:0000313" key="9">
    <source>
        <dbReference type="Proteomes" id="UP000014760"/>
    </source>
</evidence>
<reference evidence="7 9" key="2">
    <citation type="journal article" date="2013" name="Nature">
        <title>Insights into bilaterian evolution from three spiralian genomes.</title>
        <authorList>
            <person name="Simakov O."/>
            <person name="Marletaz F."/>
            <person name="Cho S.J."/>
            <person name="Edsinger-Gonzales E."/>
            <person name="Havlak P."/>
            <person name="Hellsten U."/>
            <person name="Kuo D.H."/>
            <person name="Larsson T."/>
            <person name="Lv J."/>
            <person name="Arendt D."/>
            <person name="Savage R."/>
            <person name="Osoegawa K."/>
            <person name="de Jong P."/>
            <person name="Grimwood J."/>
            <person name="Chapman J.A."/>
            <person name="Shapiro H."/>
            <person name="Aerts A."/>
            <person name="Otillar R.P."/>
            <person name="Terry A.Y."/>
            <person name="Boore J.L."/>
            <person name="Grigoriev I.V."/>
            <person name="Lindberg D.R."/>
            <person name="Seaver E.C."/>
            <person name="Weisblat D.A."/>
            <person name="Putnam N.H."/>
            <person name="Rokhsar D.S."/>
        </authorList>
    </citation>
    <scope>NUCLEOTIDE SEQUENCE</scope>
    <source>
        <strain evidence="7 9">I ESC-2004</strain>
    </source>
</reference>
<protein>
    <recommendedName>
        <fullName evidence="10">RING-type domain-containing protein</fullName>
    </recommendedName>
</protein>
<keyword evidence="1" id="KW-0479">Metal-binding</keyword>
<dbReference type="PROSITE" id="PS50089">
    <property type="entry name" value="ZF_RING_2"/>
    <property type="match status" value="1"/>
</dbReference>
<sequence>MASDPGLFGDLLHCMICFEQYDSPKMLRCAHTFCAECLQGYYSTYQQQKRAVPGKIPCPTCRELTTLPSNGVSGLRNDFKVQKIEEMFKSMNIRDRANSRSCDSCKSQRKTSQAKVYCAGCSMNYCDSCMKKHNKNPLFKAHQVLDKATEKSSDFFCKVHKGESGKFFCRTCELVICTLCIMNSHEGHNV</sequence>
<dbReference type="Gene3D" id="4.10.830.40">
    <property type="match status" value="1"/>
</dbReference>
<reference evidence="9" key="1">
    <citation type="submission" date="2012-12" db="EMBL/GenBank/DDBJ databases">
        <authorList>
            <person name="Hellsten U."/>
            <person name="Grimwood J."/>
            <person name="Chapman J.A."/>
            <person name="Shapiro H."/>
            <person name="Aerts A."/>
            <person name="Otillar R.P."/>
            <person name="Terry A.Y."/>
            <person name="Boore J.L."/>
            <person name="Simakov O."/>
            <person name="Marletaz F."/>
            <person name="Cho S.-J."/>
            <person name="Edsinger-Gonzales E."/>
            <person name="Havlak P."/>
            <person name="Kuo D.-H."/>
            <person name="Larsson T."/>
            <person name="Lv J."/>
            <person name="Arendt D."/>
            <person name="Savage R."/>
            <person name="Osoegawa K."/>
            <person name="de Jong P."/>
            <person name="Lindberg D.R."/>
            <person name="Seaver E.C."/>
            <person name="Weisblat D.A."/>
            <person name="Putnam N.H."/>
            <person name="Grigoriev I.V."/>
            <person name="Rokhsar D.S."/>
        </authorList>
    </citation>
    <scope>NUCLEOTIDE SEQUENCE</scope>
    <source>
        <strain evidence="9">I ESC-2004</strain>
    </source>
</reference>
<feature type="non-terminal residue" evidence="7">
    <location>
        <position position="190"/>
    </location>
</feature>
<evidence type="ECO:0000259" key="5">
    <source>
        <dbReference type="PROSITE" id="PS50089"/>
    </source>
</evidence>
<evidence type="ECO:0008006" key="10">
    <source>
        <dbReference type="Google" id="ProtNLM"/>
    </source>
</evidence>